<dbReference type="GO" id="GO:0005736">
    <property type="term" value="C:RNA polymerase I complex"/>
    <property type="evidence" value="ECO:0007669"/>
    <property type="project" value="TreeGrafter"/>
</dbReference>
<proteinExistence type="inferred from homology"/>
<evidence type="ECO:0000259" key="4">
    <source>
        <dbReference type="Pfam" id="PF13656"/>
    </source>
</evidence>
<dbReference type="OrthoDB" id="510325at2759"/>
<feature type="domain" description="DNA-directed RNA polymerase RBP11-like dimerisation" evidence="4">
    <location>
        <begin position="28"/>
        <end position="100"/>
    </location>
</feature>
<dbReference type="EMBL" id="GG745330">
    <property type="protein sequence ID" value="KNE56474.1"/>
    <property type="molecule type" value="Genomic_DNA"/>
</dbReference>
<dbReference type="SUPFAM" id="SSF55257">
    <property type="entry name" value="RBP11-like subunits of RNA polymerase"/>
    <property type="match status" value="1"/>
</dbReference>
<keyword evidence="1" id="KW-0240">DNA-directed RNA polymerase</keyword>
<dbReference type="GO" id="GO:0006362">
    <property type="term" value="P:transcription elongation by RNA polymerase I"/>
    <property type="evidence" value="ECO:0007669"/>
    <property type="project" value="TreeGrafter"/>
</dbReference>
<dbReference type="Gene3D" id="3.30.1360.10">
    <property type="entry name" value="RNA polymerase, RBP11-like subunit"/>
    <property type="match status" value="1"/>
</dbReference>
<dbReference type="GO" id="GO:0003899">
    <property type="term" value="F:DNA-directed RNA polymerase activity"/>
    <property type="evidence" value="ECO:0007669"/>
    <property type="project" value="InterPro"/>
</dbReference>
<dbReference type="InterPro" id="IPR033898">
    <property type="entry name" value="RNAP_AC19"/>
</dbReference>
<dbReference type="VEuPathDB" id="FungiDB:AMAG_02277"/>
<dbReference type="CDD" id="cd07029">
    <property type="entry name" value="RNAP_I_III_AC19"/>
    <property type="match status" value="1"/>
</dbReference>
<dbReference type="InterPro" id="IPR036603">
    <property type="entry name" value="RBP11-like"/>
</dbReference>
<accession>A0A0L0S298</accession>
<dbReference type="InterPro" id="IPR009025">
    <property type="entry name" value="RBP11-like_dimer"/>
</dbReference>
<dbReference type="HAMAP" id="MF_00261">
    <property type="entry name" value="RNApol_arch_Rpo11"/>
    <property type="match status" value="1"/>
</dbReference>
<dbReference type="GO" id="GO:0055029">
    <property type="term" value="C:nuclear DNA-directed RNA polymerase complex"/>
    <property type="evidence" value="ECO:0007669"/>
    <property type="project" value="UniProtKB-ARBA"/>
</dbReference>
<dbReference type="GO" id="GO:0046983">
    <property type="term" value="F:protein dimerization activity"/>
    <property type="evidence" value="ECO:0007669"/>
    <property type="project" value="InterPro"/>
</dbReference>
<dbReference type="GO" id="GO:0006383">
    <property type="term" value="P:transcription by RNA polymerase III"/>
    <property type="evidence" value="ECO:0007669"/>
    <property type="project" value="TreeGrafter"/>
</dbReference>
<organism evidence="5 6">
    <name type="scientific">Allomyces macrogynus (strain ATCC 38327)</name>
    <name type="common">Allomyces javanicus var. macrogynus</name>
    <dbReference type="NCBI Taxonomy" id="578462"/>
    <lineage>
        <taxon>Eukaryota</taxon>
        <taxon>Fungi</taxon>
        <taxon>Fungi incertae sedis</taxon>
        <taxon>Blastocladiomycota</taxon>
        <taxon>Blastocladiomycetes</taxon>
        <taxon>Blastocladiales</taxon>
        <taxon>Blastocladiaceae</taxon>
        <taxon>Allomyces</taxon>
    </lineage>
</organism>
<dbReference type="Proteomes" id="UP000054350">
    <property type="component" value="Unassembled WGS sequence"/>
</dbReference>
<evidence type="ECO:0000256" key="1">
    <source>
        <dbReference type="ARBA" id="ARBA00022478"/>
    </source>
</evidence>
<dbReference type="eggNOG" id="KOG3438">
    <property type="taxonomic scope" value="Eukaryota"/>
</dbReference>
<reference evidence="5 6" key="1">
    <citation type="submission" date="2009-11" db="EMBL/GenBank/DDBJ databases">
        <title>Annotation of Allomyces macrogynus ATCC 38327.</title>
        <authorList>
            <consortium name="The Broad Institute Genome Sequencing Platform"/>
            <person name="Russ C."/>
            <person name="Cuomo C."/>
            <person name="Burger G."/>
            <person name="Gray M.W."/>
            <person name="Holland P.W.H."/>
            <person name="King N."/>
            <person name="Lang F.B.F."/>
            <person name="Roger A.J."/>
            <person name="Ruiz-Trillo I."/>
            <person name="Young S.K."/>
            <person name="Zeng Q."/>
            <person name="Gargeya S."/>
            <person name="Fitzgerald M."/>
            <person name="Haas B."/>
            <person name="Abouelleil A."/>
            <person name="Alvarado L."/>
            <person name="Arachchi H.M."/>
            <person name="Berlin A."/>
            <person name="Chapman S.B."/>
            <person name="Gearin G."/>
            <person name="Goldberg J."/>
            <person name="Griggs A."/>
            <person name="Gujja S."/>
            <person name="Hansen M."/>
            <person name="Heiman D."/>
            <person name="Howarth C."/>
            <person name="Larimer J."/>
            <person name="Lui A."/>
            <person name="MacDonald P.J.P."/>
            <person name="McCowen C."/>
            <person name="Montmayeur A."/>
            <person name="Murphy C."/>
            <person name="Neiman D."/>
            <person name="Pearson M."/>
            <person name="Priest M."/>
            <person name="Roberts A."/>
            <person name="Saif S."/>
            <person name="Shea T."/>
            <person name="Sisk P."/>
            <person name="Stolte C."/>
            <person name="Sykes S."/>
            <person name="Wortman J."/>
            <person name="Nusbaum C."/>
            <person name="Birren B."/>
        </authorList>
    </citation>
    <scope>NUCLEOTIDE SEQUENCE [LARGE SCALE GENOMIC DNA]</scope>
    <source>
        <strain evidence="5 6">ATCC 38327</strain>
    </source>
</reference>
<dbReference type="Pfam" id="PF13656">
    <property type="entry name" value="RNA_pol_L_2"/>
    <property type="match status" value="1"/>
</dbReference>
<dbReference type="PANTHER" id="PTHR13946">
    <property type="entry name" value="DNA-DIRECTED RNA POLYMERASE I,II,III"/>
    <property type="match status" value="1"/>
</dbReference>
<dbReference type="STRING" id="578462.A0A0L0S298"/>
<comment type="similarity">
    <text evidence="3">Belongs to the archaeal Rpo11/eukaryotic RPB11/RPC19 RNA polymerase subunit family.</text>
</comment>
<keyword evidence="2" id="KW-0804">Transcription</keyword>
<dbReference type="GO" id="GO:0005666">
    <property type="term" value="C:RNA polymerase III complex"/>
    <property type="evidence" value="ECO:0007669"/>
    <property type="project" value="TreeGrafter"/>
</dbReference>
<gene>
    <name evidence="5" type="ORF">AMAG_02277</name>
</gene>
<evidence type="ECO:0000256" key="3">
    <source>
        <dbReference type="ARBA" id="ARBA00025751"/>
    </source>
</evidence>
<protein>
    <recommendedName>
        <fullName evidence="4">DNA-directed RNA polymerase RBP11-like dimerisation domain-containing protein</fullName>
    </recommendedName>
</protein>
<keyword evidence="6" id="KW-1185">Reference proteome</keyword>
<dbReference type="InterPro" id="IPR022905">
    <property type="entry name" value="Rpo11-like"/>
</dbReference>
<name>A0A0L0S298_ALLM3</name>
<evidence type="ECO:0000313" key="6">
    <source>
        <dbReference type="Proteomes" id="UP000054350"/>
    </source>
</evidence>
<dbReference type="AlphaFoldDB" id="A0A0L0S298"/>
<dbReference type="PANTHER" id="PTHR13946:SF28">
    <property type="entry name" value="DNA-DIRECTED RNA POLYMERASES I AND III SUBUNIT RPAC2"/>
    <property type="match status" value="1"/>
</dbReference>
<reference evidence="6" key="2">
    <citation type="submission" date="2009-11" db="EMBL/GenBank/DDBJ databases">
        <title>The Genome Sequence of Allomyces macrogynus strain ATCC 38327.</title>
        <authorList>
            <consortium name="The Broad Institute Genome Sequencing Platform"/>
            <person name="Russ C."/>
            <person name="Cuomo C."/>
            <person name="Shea T."/>
            <person name="Young S.K."/>
            <person name="Zeng Q."/>
            <person name="Koehrsen M."/>
            <person name="Haas B."/>
            <person name="Borodovsky M."/>
            <person name="Guigo R."/>
            <person name="Alvarado L."/>
            <person name="Berlin A."/>
            <person name="Borenstein D."/>
            <person name="Chen Z."/>
            <person name="Engels R."/>
            <person name="Freedman E."/>
            <person name="Gellesch M."/>
            <person name="Goldberg J."/>
            <person name="Griggs A."/>
            <person name="Gujja S."/>
            <person name="Heiman D."/>
            <person name="Hepburn T."/>
            <person name="Howarth C."/>
            <person name="Jen D."/>
            <person name="Larson L."/>
            <person name="Lewis B."/>
            <person name="Mehta T."/>
            <person name="Park D."/>
            <person name="Pearson M."/>
            <person name="Roberts A."/>
            <person name="Saif S."/>
            <person name="Shenoy N."/>
            <person name="Sisk P."/>
            <person name="Stolte C."/>
            <person name="Sykes S."/>
            <person name="Walk T."/>
            <person name="White J."/>
            <person name="Yandava C."/>
            <person name="Burger G."/>
            <person name="Gray M.W."/>
            <person name="Holland P.W.H."/>
            <person name="King N."/>
            <person name="Lang F.B.F."/>
            <person name="Roger A.J."/>
            <person name="Ruiz-Trillo I."/>
            <person name="Lander E."/>
            <person name="Nusbaum C."/>
        </authorList>
    </citation>
    <scope>NUCLEOTIDE SEQUENCE [LARGE SCALE GENOMIC DNA]</scope>
    <source>
        <strain evidence="6">ATCC 38327</strain>
    </source>
</reference>
<evidence type="ECO:0000313" key="5">
    <source>
        <dbReference type="EMBL" id="KNE56474.1"/>
    </source>
</evidence>
<sequence length="120" mass="13460">MSAMDQDIQENRISLVPIDGEHADDNTCCTFAIQHEDHTMGGILRYIIGKNPDVLFCGYNLPHPAEDVMHFRIQTNGKITAADAFRKGLDDIVEMTEHMSAEFSKQAHGTGFQYVPSYDL</sequence>
<evidence type="ECO:0000256" key="2">
    <source>
        <dbReference type="ARBA" id="ARBA00023163"/>
    </source>
</evidence>